<keyword evidence="4 5" id="KW-0720">Serine protease</keyword>
<dbReference type="PROSITE" id="PS00137">
    <property type="entry name" value="SUBTILASE_HIS"/>
    <property type="match status" value="1"/>
</dbReference>
<feature type="active site" description="Charge relay system" evidence="5">
    <location>
        <position position="156"/>
    </location>
</feature>
<dbReference type="CDD" id="cd04848">
    <property type="entry name" value="Peptidases_S8_Autotransporter_serine_protease_like"/>
    <property type="match status" value="1"/>
</dbReference>
<comment type="caution">
    <text evidence="7">The sequence shown here is derived from an EMBL/GenBank/DDBJ whole genome shotgun (WGS) entry which is preliminary data.</text>
</comment>
<evidence type="ECO:0000256" key="3">
    <source>
        <dbReference type="ARBA" id="ARBA00022801"/>
    </source>
</evidence>
<dbReference type="GO" id="GO:0016020">
    <property type="term" value="C:membrane"/>
    <property type="evidence" value="ECO:0007669"/>
    <property type="project" value="TreeGrafter"/>
</dbReference>
<gene>
    <name evidence="7" type="ORF">KD146_11225</name>
</gene>
<dbReference type="SUPFAM" id="SSF52743">
    <property type="entry name" value="Subtilisin-like"/>
    <property type="match status" value="1"/>
</dbReference>
<dbReference type="PROSITE" id="PS51892">
    <property type="entry name" value="SUBTILASE"/>
    <property type="match status" value="1"/>
</dbReference>
<dbReference type="PANTHER" id="PTHR42884:SF14">
    <property type="entry name" value="NEUROENDOCRINE CONVERTASE 1"/>
    <property type="match status" value="1"/>
</dbReference>
<feature type="active site" description="Charge relay system" evidence="5">
    <location>
        <position position="130"/>
    </location>
</feature>
<evidence type="ECO:0000256" key="5">
    <source>
        <dbReference type="PROSITE-ProRule" id="PRU01240"/>
    </source>
</evidence>
<evidence type="ECO:0000313" key="7">
    <source>
        <dbReference type="EMBL" id="MBS3849268.1"/>
    </source>
</evidence>
<evidence type="ECO:0000256" key="2">
    <source>
        <dbReference type="ARBA" id="ARBA00022729"/>
    </source>
</evidence>
<keyword evidence="3 5" id="KW-0378">Hydrolase</keyword>
<evidence type="ECO:0000256" key="4">
    <source>
        <dbReference type="ARBA" id="ARBA00022825"/>
    </source>
</evidence>
<comment type="similarity">
    <text evidence="5">Belongs to the peptidase S8 family.</text>
</comment>
<dbReference type="InterPro" id="IPR022398">
    <property type="entry name" value="Peptidase_S8_His-AS"/>
</dbReference>
<name>A0A942E6R9_9HYPH</name>
<sequence>MSTSSKQASPSEAQRARITIAKSLLSTALMATVLSACGGGGGGSSGGAPSSTPSATSGWATRSVTFNPAVAASILLSAEFRNADANCTFVGCAAAGTPAVGQSQAFELHNLHTALSSGVTGAGKLVAVVDDGFRLTHREFSGKTLSQTGALPLADHGTHVASLIAGVKDGVGMHGVAPGANLHLTSFDPAGGGTLDIDNVIAGTLNAAGLGAVAQNNSWGYNVDARTLQNHLTANPGHSTAQALNAVVAGFGAAKWQSYLDALNTFENGGVVVWALSNDNAMTSGDVMATLPYFDTRLQGAWIAAANGYFEVNGAGDISKAIRLSAACGLAARFCIAGDGTTTAANGASDSGYSAGTGTSYVAPQISGAVALLAQAFPDMTPEEWAKRLMASADNSWFSKLGVPVAGSVDFGNGVSHAYSTEWGHGVLDIGAALAPIGSVAVLSGATVTSSARVGLAESVLLAPAAFGDGLTTALEGTDVAVFDALNRGFAVEGSALVSSPAPTMLPDLLGAVETPHWGALPSYQQLLRQAPDLAEDGASVAMLSSAAGVFEQPGSSALAERSSVFGMVQDAVAVIATQNAGPLDITAIGFAGRGVNGQTAGIGGTGVNLSWSAGGSRASVGVSFMNEQGGLLGMPENAAFGWGTGSAAGTAHIGLDQQIATDLALFGRLEYGVARQSGATSGLVANMSDLQFSGFEVGARMNSVLFASDRLSFSLAQPLRIESGTMGLSLPVSRNADGAIEHRQQDADLTPGGREFNLSLAYSQPIGSGQWQIGLQHRLDAGHIQGASSSGLALGVGQSF</sequence>
<dbReference type="InterPro" id="IPR000209">
    <property type="entry name" value="Peptidase_S8/S53_dom"/>
</dbReference>
<evidence type="ECO:0000313" key="8">
    <source>
        <dbReference type="Proteomes" id="UP000678281"/>
    </source>
</evidence>
<keyword evidence="2" id="KW-0732">Signal</keyword>
<dbReference type="Pfam" id="PF00082">
    <property type="entry name" value="Peptidase_S8"/>
    <property type="match status" value="1"/>
</dbReference>
<dbReference type="InterPro" id="IPR034061">
    <property type="entry name" value="Peptidases_S8_Autotransporter"/>
</dbReference>
<keyword evidence="8" id="KW-1185">Reference proteome</keyword>
<dbReference type="PRINTS" id="PR00723">
    <property type="entry name" value="SUBTILISIN"/>
</dbReference>
<feature type="domain" description="Peptidase S8/S53" evidence="6">
    <location>
        <begin position="121"/>
        <end position="396"/>
    </location>
</feature>
<reference evidence="7" key="1">
    <citation type="submission" date="2021-04" db="EMBL/GenBank/DDBJ databases">
        <title>Devosia litorisediminis sp. nov., isolated from a sand dune.</title>
        <authorList>
            <person name="Park S."/>
            <person name="Yoon J.-H."/>
        </authorList>
    </citation>
    <scope>NUCLEOTIDE SEQUENCE</scope>
    <source>
        <strain evidence="7">BSSL-BM10</strain>
    </source>
</reference>
<dbReference type="GO" id="GO:0004252">
    <property type="term" value="F:serine-type endopeptidase activity"/>
    <property type="evidence" value="ECO:0007669"/>
    <property type="project" value="UniProtKB-UniRule"/>
</dbReference>
<proteinExistence type="inferred from homology"/>
<keyword evidence="1 5" id="KW-0645">Protease</keyword>
<dbReference type="GO" id="GO:0016485">
    <property type="term" value="P:protein processing"/>
    <property type="evidence" value="ECO:0007669"/>
    <property type="project" value="TreeGrafter"/>
</dbReference>
<dbReference type="InterPro" id="IPR015500">
    <property type="entry name" value="Peptidase_S8_subtilisin-rel"/>
</dbReference>
<protein>
    <submittedName>
        <fullName evidence="7">S8 family serine peptidase</fullName>
    </submittedName>
</protein>
<organism evidence="7 8">
    <name type="scientific">Devosia litorisediminis</name>
    <dbReference type="NCBI Taxonomy" id="2829817"/>
    <lineage>
        <taxon>Bacteria</taxon>
        <taxon>Pseudomonadati</taxon>
        <taxon>Pseudomonadota</taxon>
        <taxon>Alphaproteobacteria</taxon>
        <taxon>Hyphomicrobiales</taxon>
        <taxon>Devosiaceae</taxon>
        <taxon>Devosia</taxon>
    </lineage>
</organism>
<feature type="active site" description="Charge relay system" evidence="5">
    <location>
        <position position="360"/>
    </location>
</feature>
<dbReference type="Gene3D" id="3.40.50.200">
    <property type="entry name" value="Peptidase S8/S53 domain"/>
    <property type="match status" value="1"/>
</dbReference>
<dbReference type="PANTHER" id="PTHR42884">
    <property type="entry name" value="PROPROTEIN CONVERTASE SUBTILISIN/KEXIN-RELATED"/>
    <property type="match status" value="1"/>
</dbReference>
<dbReference type="PROSITE" id="PS00136">
    <property type="entry name" value="SUBTILASE_ASP"/>
    <property type="match status" value="1"/>
</dbReference>
<dbReference type="InterPro" id="IPR036852">
    <property type="entry name" value="Peptidase_S8/S53_dom_sf"/>
</dbReference>
<dbReference type="Proteomes" id="UP000678281">
    <property type="component" value="Unassembled WGS sequence"/>
</dbReference>
<dbReference type="RefSeq" id="WP_212658754.1">
    <property type="nucleotide sequence ID" value="NZ_JAGXTP010000001.1"/>
</dbReference>
<evidence type="ECO:0000259" key="6">
    <source>
        <dbReference type="Pfam" id="PF00082"/>
    </source>
</evidence>
<dbReference type="AlphaFoldDB" id="A0A942E6R9"/>
<evidence type="ECO:0000256" key="1">
    <source>
        <dbReference type="ARBA" id="ARBA00022670"/>
    </source>
</evidence>
<dbReference type="EMBL" id="JAGXTP010000001">
    <property type="protein sequence ID" value="MBS3849268.1"/>
    <property type="molecule type" value="Genomic_DNA"/>
</dbReference>
<dbReference type="InterPro" id="IPR023827">
    <property type="entry name" value="Peptidase_S8_Asp-AS"/>
</dbReference>
<accession>A0A942E6R9</accession>